<name>A0ABV5FNK5_9FLAO</name>
<dbReference type="RefSeq" id="WP_290261124.1">
    <property type="nucleotide sequence ID" value="NZ_JAUFQQ010000003.1"/>
</dbReference>
<protein>
    <submittedName>
        <fullName evidence="1">Uncharacterized protein</fullName>
    </submittedName>
</protein>
<accession>A0ABV5FNK5</accession>
<dbReference type="EMBL" id="JBHMEX010000043">
    <property type="protein sequence ID" value="MFB9065124.1"/>
    <property type="molecule type" value="Genomic_DNA"/>
</dbReference>
<comment type="caution">
    <text evidence="1">The sequence shown here is derived from an EMBL/GenBank/DDBJ whole genome shotgun (WGS) entry which is preliminary data.</text>
</comment>
<organism evidence="1 2">
    <name type="scientific">Flavobacterium branchiarum</name>
    <dbReference type="NCBI Taxonomy" id="1114870"/>
    <lineage>
        <taxon>Bacteria</taxon>
        <taxon>Pseudomonadati</taxon>
        <taxon>Bacteroidota</taxon>
        <taxon>Flavobacteriia</taxon>
        <taxon>Flavobacteriales</taxon>
        <taxon>Flavobacteriaceae</taxon>
        <taxon>Flavobacterium</taxon>
    </lineage>
</organism>
<proteinExistence type="predicted"/>
<reference evidence="1 2" key="1">
    <citation type="submission" date="2024-09" db="EMBL/GenBank/DDBJ databases">
        <authorList>
            <person name="Sun Q."/>
            <person name="Mori K."/>
        </authorList>
    </citation>
    <scope>NUCLEOTIDE SEQUENCE [LARGE SCALE GENOMIC DNA]</scope>
    <source>
        <strain evidence="1 2">CECT 7908</strain>
    </source>
</reference>
<gene>
    <name evidence="1" type="ORF">ACFFUQ_13955</name>
</gene>
<keyword evidence="2" id="KW-1185">Reference proteome</keyword>
<evidence type="ECO:0000313" key="2">
    <source>
        <dbReference type="Proteomes" id="UP001589589"/>
    </source>
</evidence>
<evidence type="ECO:0000313" key="1">
    <source>
        <dbReference type="EMBL" id="MFB9065124.1"/>
    </source>
</evidence>
<dbReference type="Proteomes" id="UP001589589">
    <property type="component" value="Unassembled WGS sequence"/>
</dbReference>
<sequence>MDKVNSQKIKINCSVEQVVDIFFQLHNELYFEGKPLIGGNPEDLARIITNSFLDNEGKALDPSWIKKMLVPPTPSREYKIFIM</sequence>